<dbReference type="VEuPathDB" id="FungiDB:EYZ11_013146"/>
<organism evidence="1 2">
    <name type="scientific">Aspergillus tanneri</name>
    <dbReference type="NCBI Taxonomy" id="1220188"/>
    <lineage>
        <taxon>Eukaryota</taxon>
        <taxon>Fungi</taxon>
        <taxon>Dikarya</taxon>
        <taxon>Ascomycota</taxon>
        <taxon>Pezizomycotina</taxon>
        <taxon>Eurotiomycetes</taxon>
        <taxon>Eurotiomycetidae</taxon>
        <taxon>Eurotiales</taxon>
        <taxon>Aspergillaceae</taxon>
        <taxon>Aspergillus</taxon>
        <taxon>Aspergillus subgen. Circumdati</taxon>
    </lineage>
</organism>
<accession>A0A4S3J0I4</accession>
<gene>
    <name evidence="1" type="ORF">EYZ11_013146</name>
</gene>
<evidence type="ECO:0000313" key="1">
    <source>
        <dbReference type="EMBL" id="THC87407.1"/>
    </source>
</evidence>
<proteinExistence type="predicted"/>
<dbReference type="Proteomes" id="UP000308092">
    <property type="component" value="Unassembled WGS sequence"/>
</dbReference>
<name>A0A4S3J0I4_9EURO</name>
<sequence>MYSLALPVIAAHFHRLEPIVPLRSQRPANADRAI</sequence>
<evidence type="ECO:0000313" key="2">
    <source>
        <dbReference type="Proteomes" id="UP000308092"/>
    </source>
</evidence>
<protein>
    <submittedName>
        <fullName evidence="1">Uncharacterized protein</fullName>
    </submittedName>
</protein>
<comment type="caution">
    <text evidence="1">The sequence shown here is derived from an EMBL/GenBank/DDBJ whole genome shotgun (WGS) entry which is preliminary data.</text>
</comment>
<dbReference type="EMBL" id="SOSA01001229">
    <property type="protein sequence ID" value="THC87407.1"/>
    <property type="molecule type" value="Genomic_DNA"/>
</dbReference>
<dbReference type="AlphaFoldDB" id="A0A4S3J0I4"/>
<reference evidence="1 2" key="1">
    <citation type="submission" date="2019-03" db="EMBL/GenBank/DDBJ databases">
        <title>The genome sequence of a newly discovered highly antifungal drug resistant Aspergillus species, Aspergillus tanneri NIH 1004.</title>
        <authorList>
            <person name="Mounaud S."/>
            <person name="Singh I."/>
            <person name="Joardar V."/>
            <person name="Pakala S."/>
            <person name="Pakala S."/>
            <person name="Venepally P."/>
            <person name="Hoover J."/>
            <person name="Nierman W."/>
            <person name="Chung J."/>
            <person name="Losada L."/>
        </authorList>
    </citation>
    <scope>NUCLEOTIDE SEQUENCE [LARGE SCALE GENOMIC DNA]</scope>
    <source>
        <strain evidence="1 2">NIH1004</strain>
    </source>
</reference>
<keyword evidence="2" id="KW-1185">Reference proteome</keyword>